<keyword evidence="4" id="KW-0945">Host-virus interaction</keyword>
<evidence type="ECO:0000256" key="10">
    <source>
        <dbReference type="ARBA" id="ARBA00023280"/>
    </source>
</evidence>
<evidence type="ECO:0000313" key="12">
    <source>
        <dbReference type="Proteomes" id="UP000204481"/>
    </source>
</evidence>
<dbReference type="GO" id="GO:0006355">
    <property type="term" value="P:regulation of DNA-templated transcription"/>
    <property type="evidence" value="ECO:0007669"/>
    <property type="project" value="InterPro"/>
</dbReference>
<dbReference type="OrthoDB" id="28055at10239"/>
<keyword evidence="9" id="KW-0238">DNA-binding</keyword>
<evidence type="ECO:0000256" key="2">
    <source>
        <dbReference type="ARBA" id="ARBA00017202"/>
    </source>
</evidence>
<keyword evidence="7" id="KW-0863">Zinc-finger</keyword>
<accession>B9UZ28</accession>
<evidence type="ECO:0000256" key="3">
    <source>
        <dbReference type="ARBA" id="ARBA00022463"/>
    </source>
</evidence>
<evidence type="ECO:0000256" key="6">
    <source>
        <dbReference type="ARBA" id="ARBA00022723"/>
    </source>
</evidence>
<protein>
    <recommendedName>
        <fullName evidence="2">RNA silencing suppressor</fullName>
    </recommendedName>
</protein>
<reference evidence="11 12" key="1">
    <citation type="journal article" date="2009" name="Plant Dis.">
        <title>Helleborus net necrosis virus: A New Carlavirus Associated with 'Black Death' of Helleborus spp.</title>
        <authorList>
            <person name="Eastwell K.C."/>
            <person name="duToit L.J."/>
            <person name="Druffel K.L."/>
        </authorList>
    </citation>
    <scope>NUCLEOTIDE SEQUENCE [LARGE SCALE GENOMIC DNA]</scope>
    <source>
        <strain evidence="11 12">G5</strain>
    </source>
</reference>
<dbReference type="GO" id="GO:0052170">
    <property type="term" value="P:symbiont-mediated suppression of host innate immune response"/>
    <property type="evidence" value="ECO:0007669"/>
    <property type="project" value="UniProtKB-KW"/>
</dbReference>
<keyword evidence="5" id="KW-1090">Inhibition of host innate immune response by virus</keyword>
<dbReference type="GO" id="GO:0008270">
    <property type="term" value="F:zinc ion binding"/>
    <property type="evidence" value="ECO:0007669"/>
    <property type="project" value="UniProtKB-KW"/>
</dbReference>
<comment type="similarity">
    <text evidence="1">Belongs to the carlaviruses nucleic acid-binding protein family.</text>
</comment>
<name>B9UZ28_9VIRU</name>
<proteinExistence type="inferred from homology"/>
<evidence type="ECO:0000256" key="7">
    <source>
        <dbReference type="ARBA" id="ARBA00022771"/>
    </source>
</evidence>
<keyword evidence="10" id="KW-0899">Viral immunoevasion</keyword>
<dbReference type="GO" id="GO:0003677">
    <property type="term" value="F:DNA binding"/>
    <property type="evidence" value="ECO:0007669"/>
    <property type="project" value="UniProtKB-KW"/>
</dbReference>
<dbReference type="Pfam" id="PF01623">
    <property type="entry name" value="Carla_C4"/>
    <property type="match status" value="1"/>
</dbReference>
<keyword evidence="8" id="KW-0862">Zinc</keyword>
<keyword evidence="12" id="KW-1185">Reference proteome</keyword>
<evidence type="ECO:0000256" key="8">
    <source>
        <dbReference type="ARBA" id="ARBA00022833"/>
    </source>
</evidence>
<dbReference type="GeneID" id="7412080"/>
<evidence type="ECO:0000256" key="5">
    <source>
        <dbReference type="ARBA" id="ARBA00022632"/>
    </source>
</evidence>
<organism evidence="11 12">
    <name type="scientific">Helleborus net necrosis virus</name>
    <dbReference type="NCBI Taxonomy" id="592206"/>
    <lineage>
        <taxon>Viruses</taxon>
        <taxon>Riboviria</taxon>
        <taxon>Orthornavirae</taxon>
        <taxon>Kitrinoviricota</taxon>
        <taxon>Alsuviricetes</taxon>
        <taxon>Tymovirales</taxon>
        <taxon>Betaflexiviridae</taxon>
        <taxon>Quinvirinae</taxon>
        <taxon>Carlavirus</taxon>
        <taxon>Carlavirus necroretis</taxon>
    </lineage>
</organism>
<evidence type="ECO:0000256" key="9">
    <source>
        <dbReference type="ARBA" id="ARBA00023125"/>
    </source>
</evidence>
<sequence length="108" mass="12195">MRIRDQKRALCSVFSFYCGNNRNDADVVGLIMSFVLSNAVGFGTSNYAKKRRARQVNRCWRCYRVIGGLCLPKNCNGVTCTPTSSNIASFILTGHRVLDTRSRRSRCH</sequence>
<dbReference type="Proteomes" id="UP000204481">
    <property type="component" value="Segment"/>
</dbReference>
<dbReference type="RefSeq" id="YP_002574619.1">
    <property type="nucleotide sequence ID" value="NC_012038.1"/>
</dbReference>
<evidence type="ECO:0000313" key="11">
    <source>
        <dbReference type="EMBL" id="ACM45984.1"/>
    </source>
</evidence>
<keyword evidence="3" id="KW-0941">Suppressor of RNA silencing</keyword>
<keyword evidence="6" id="KW-0479">Metal-binding</keyword>
<dbReference type="InterPro" id="IPR002568">
    <property type="entry name" value="Carla-bd"/>
</dbReference>
<evidence type="ECO:0000256" key="1">
    <source>
        <dbReference type="ARBA" id="ARBA00006158"/>
    </source>
</evidence>
<evidence type="ECO:0000256" key="4">
    <source>
        <dbReference type="ARBA" id="ARBA00022581"/>
    </source>
</evidence>
<dbReference type="KEGG" id="vg:7412080"/>
<dbReference type="EMBL" id="FJ196835">
    <property type="protein sequence ID" value="ACM45984.1"/>
    <property type="molecule type" value="Genomic_RNA"/>
</dbReference>